<dbReference type="FunFam" id="2.40.30.10:FF:000015">
    <property type="entry name" value="Translation factor GUF1, mitochondrial"/>
    <property type="match status" value="1"/>
</dbReference>
<evidence type="ECO:0000256" key="1">
    <source>
        <dbReference type="ARBA" id="ARBA00005454"/>
    </source>
</evidence>
<evidence type="ECO:0000259" key="5">
    <source>
        <dbReference type="Pfam" id="PF03144"/>
    </source>
</evidence>
<dbReference type="Pfam" id="PF03144">
    <property type="entry name" value="GTP_EFTU_D2"/>
    <property type="match status" value="1"/>
</dbReference>
<keyword evidence="4" id="KW-0342">GTP-binding</keyword>
<sequence>RIRPSLALTAEEVLGCSAKTGVGCEEVLAGIIDRVPPPSGDPKATLQAMVFDAHYDEFRGAVTYVRVMNGTVRKGQKIKFLQQGTTHEVMELGHFTPRREAADSLQAGQVGYLICNIKSLGNIHIGDTVSIVGDNPAEMLPGYQ</sequence>
<dbReference type="InterPro" id="IPR004161">
    <property type="entry name" value="EFTu-like_2"/>
</dbReference>
<keyword evidence="2" id="KW-0547">Nucleotide-binding</keyword>
<proteinExistence type="inferred from homology"/>
<dbReference type="GO" id="GO:0045727">
    <property type="term" value="P:positive regulation of translation"/>
    <property type="evidence" value="ECO:0007669"/>
    <property type="project" value="TreeGrafter"/>
</dbReference>
<dbReference type="PANTHER" id="PTHR43512:SF4">
    <property type="entry name" value="TRANSLATION FACTOR GUF1 HOMOLOG, CHLOROPLASTIC"/>
    <property type="match status" value="1"/>
</dbReference>
<name>X0Y2Z1_9ZZZZ</name>
<protein>
    <recommendedName>
        <fullName evidence="5">Translation elongation factor EFTu-like domain-containing protein</fullName>
    </recommendedName>
</protein>
<organism evidence="6">
    <name type="scientific">marine sediment metagenome</name>
    <dbReference type="NCBI Taxonomy" id="412755"/>
    <lineage>
        <taxon>unclassified sequences</taxon>
        <taxon>metagenomes</taxon>
        <taxon>ecological metagenomes</taxon>
    </lineage>
</organism>
<dbReference type="InterPro" id="IPR006297">
    <property type="entry name" value="EF-4"/>
</dbReference>
<dbReference type="GO" id="GO:0005525">
    <property type="term" value="F:GTP binding"/>
    <property type="evidence" value="ECO:0007669"/>
    <property type="project" value="UniProtKB-KW"/>
</dbReference>
<dbReference type="CDD" id="cd03699">
    <property type="entry name" value="EF4_II"/>
    <property type="match status" value="1"/>
</dbReference>
<keyword evidence="3" id="KW-0378">Hydrolase</keyword>
<comment type="caution">
    <text evidence="6">The sequence shown here is derived from an EMBL/GenBank/DDBJ whole genome shotgun (WGS) entry which is preliminary data.</text>
</comment>
<dbReference type="GO" id="GO:0043022">
    <property type="term" value="F:ribosome binding"/>
    <property type="evidence" value="ECO:0007669"/>
    <property type="project" value="TreeGrafter"/>
</dbReference>
<dbReference type="PANTHER" id="PTHR43512">
    <property type="entry name" value="TRANSLATION FACTOR GUF1-RELATED"/>
    <property type="match status" value="1"/>
</dbReference>
<dbReference type="InterPro" id="IPR009000">
    <property type="entry name" value="Transl_B-barrel_sf"/>
</dbReference>
<feature type="domain" description="Translation elongation factor EFTu-like" evidence="5">
    <location>
        <begin position="60"/>
        <end position="129"/>
    </location>
</feature>
<evidence type="ECO:0000256" key="2">
    <source>
        <dbReference type="ARBA" id="ARBA00022741"/>
    </source>
</evidence>
<dbReference type="SUPFAM" id="SSF50447">
    <property type="entry name" value="Translation proteins"/>
    <property type="match status" value="1"/>
</dbReference>
<evidence type="ECO:0000256" key="4">
    <source>
        <dbReference type="ARBA" id="ARBA00023134"/>
    </source>
</evidence>
<feature type="non-terminal residue" evidence="6">
    <location>
        <position position="144"/>
    </location>
</feature>
<dbReference type="GO" id="GO:0016787">
    <property type="term" value="F:hydrolase activity"/>
    <property type="evidence" value="ECO:0007669"/>
    <property type="project" value="UniProtKB-KW"/>
</dbReference>
<gene>
    <name evidence="6" type="ORF">S01H1_84066</name>
</gene>
<comment type="similarity">
    <text evidence="1">Belongs to the TRAFAC class translation factor GTPase superfamily. Classic translation factor GTPase family. LepA subfamily.</text>
</comment>
<feature type="non-terminal residue" evidence="6">
    <location>
        <position position="1"/>
    </location>
</feature>
<evidence type="ECO:0000256" key="3">
    <source>
        <dbReference type="ARBA" id="ARBA00022801"/>
    </source>
</evidence>
<reference evidence="6" key="1">
    <citation type="journal article" date="2014" name="Front. Microbiol.">
        <title>High frequency of phylogenetically diverse reductive dehalogenase-homologous genes in deep subseafloor sedimentary metagenomes.</title>
        <authorList>
            <person name="Kawai M."/>
            <person name="Futagami T."/>
            <person name="Toyoda A."/>
            <person name="Takaki Y."/>
            <person name="Nishi S."/>
            <person name="Hori S."/>
            <person name="Arai W."/>
            <person name="Tsubouchi T."/>
            <person name="Morono Y."/>
            <person name="Uchiyama I."/>
            <person name="Ito T."/>
            <person name="Fujiyama A."/>
            <person name="Inagaki F."/>
            <person name="Takami H."/>
        </authorList>
    </citation>
    <scope>NUCLEOTIDE SEQUENCE</scope>
    <source>
        <strain evidence="6">Expedition CK06-06</strain>
    </source>
</reference>
<evidence type="ECO:0000313" key="6">
    <source>
        <dbReference type="EMBL" id="GAG50229.1"/>
    </source>
</evidence>
<accession>X0Y2Z1</accession>
<dbReference type="EMBL" id="BARS01057302">
    <property type="protein sequence ID" value="GAG50229.1"/>
    <property type="molecule type" value="Genomic_DNA"/>
</dbReference>
<dbReference type="Gene3D" id="2.40.30.10">
    <property type="entry name" value="Translation factors"/>
    <property type="match status" value="1"/>
</dbReference>
<dbReference type="AlphaFoldDB" id="X0Y2Z1"/>